<dbReference type="KEGG" id="pcor:KS4_23550"/>
<dbReference type="AlphaFoldDB" id="A0A517YVM2"/>
<dbReference type="EMBL" id="CP036425">
    <property type="protein sequence ID" value="QDU34288.1"/>
    <property type="molecule type" value="Genomic_DNA"/>
</dbReference>
<evidence type="ECO:0000313" key="1">
    <source>
        <dbReference type="EMBL" id="QDU34288.1"/>
    </source>
</evidence>
<reference evidence="1 2" key="1">
    <citation type="submission" date="2019-02" db="EMBL/GenBank/DDBJ databases">
        <title>Deep-cultivation of Planctomycetes and their phenomic and genomic characterization uncovers novel biology.</title>
        <authorList>
            <person name="Wiegand S."/>
            <person name="Jogler M."/>
            <person name="Boedeker C."/>
            <person name="Pinto D."/>
            <person name="Vollmers J."/>
            <person name="Rivas-Marin E."/>
            <person name="Kohn T."/>
            <person name="Peeters S.H."/>
            <person name="Heuer A."/>
            <person name="Rast P."/>
            <person name="Oberbeckmann S."/>
            <person name="Bunk B."/>
            <person name="Jeske O."/>
            <person name="Meyerdierks A."/>
            <person name="Storesund J.E."/>
            <person name="Kallscheuer N."/>
            <person name="Luecker S."/>
            <person name="Lage O.M."/>
            <person name="Pohl T."/>
            <person name="Merkel B.J."/>
            <person name="Hornburger P."/>
            <person name="Mueller R.-W."/>
            <person name="Bruemmer F."/>
            <person name="Labrenz M."/>
            <person name="Spormann A.M."/>
            <person name="Op den Camp H."/>
            <person name="Overmann J."/>
            <person name="Amann R."/>
            <person name="Jetten M.S.M."/>
            <person name="Mascher T."/>
            <person name="Medema M.H."/>
            <person name="Devos D.P."/>
            <person name="Kaster A.-K."/>
            <person name="Ovreas L."/>
            <person name="Rohde M."/>
            <person name="Galperin M.Y."/>
            <person name="Jogler C."/>
        </authorList>
    </citation>
    <scope>NUCLEOTIDE SEQUENCE [LARGE SCALE GENOMIC DNA]</scope>
    <source>
        <strain evidence="1 2">KS4</strain>
    </source>
</reference>
<gene>
    <name evidence="1" type="ORF">KS4_23550</name>
</gene>
<protein>
    <submittedName>
        <fullName evidence="1">Uncharacterized protein</fullName>
    </submittedName>
</protein>
<proteinExistence type="predicted"/>
<accession>A0A517YVM2</accession>
<dbReference type="Proteomes" id="UP000317369">
    <property type="component" value="Chromosome"/>
</dbReference>
<keyword evidence="2" id="KW-1185">Reference proteome</keyword>
<name>A0A517YVM2_9BACT</name>
<sequence length="74" mass="8347">MGEQYTKRGIREMSDESLAETCSVELSGAEIPTGLFGDSETVNDWQTIIKPCRQIVQKHLISYLETEGRLVDDQ</sequence>
<organism evidence="1 2">
    <name type="scientific">Poriferisphaera corsica</name>
    <dbReference type="NCBI Taxonomy" id="2528020"/>
    <lineage>
        <taxon>Bacteria</taxon>
        <taxon>Pseudomonadati</taxon>
        <taxon>Planctomycetota</taxon>
        <taxon>Phycisphaerae</taxon>
        <taxon>Phycisphaerales</taxon>
        <taxon>Phycisphaeraceae</taxon>
        <taxon>Poriferisphaera</taxon>
    </lineage>
</organism>
<evidence type="ECO:0000313" key="2">
    <source>
        <dbReference type="Proteomes" id="UP000317369"/>
    </source>
</evidence>